<dbReference type="InterPro" id="IPR027417">
    <property type="entry name" value="P-loop_NTPase"/>
</dbReference>
<dbReference type="PaxDb" id="55529-EKX43523"/>
<evidence type="ECO:0000256" key="2">
    <source>
        <dbReference type="ARBA" id="ARBA00022481"/>
    </source>
</evidence>
<organism evidence="15">
    <name type="scientific">Guillardia theta (strain CCMP2712)</name>
    <name type="common">Cryptophyte</name>
    <dbReference type="NCBI Taxonomy" id="905079"/>
    <lineage>
        <taxon>Eukaryota</taxon>
        <taxon>Cryptophyceae</taxon>
        <taxon>Pyrenomonadales</taxon>
        <taxon>Geminigeraceae</taxon>
        <taxon>Guillardia</taxon>
    </lineage>
</organism>
<evidence type="ECO:0000256" key="11">
    <source>
        <dbReference type="ARBA" id="ARBA00037969"/>
    </source>
</evidence>
<evidence type="ECO:0000256" key="5">
    <source>
        <dbReference type="ARBA" id="ARBA00022801"/>
    </source>
</evidence>
<dbReference type="eggNOG" id="KOG0395">
    <property type="taxonomic scope" value="Eukaryota"/>
</dbReference>
<evidence type="ECO:0000313" key="15">
    <source>
        <dbReference type="EMBL" id="EKX43523.1"/>
    </source>
</evidence>
<dbReference type="GO" id="GO:0012505">
    <property type="term" value="C:endomembrane system"/>
    <property type="evidence" value="ECO:0007669"/>
    <property type="project" value="UniProtKB-SubCell"/>
</dbReference>
<dbReference type="Gene3D" id="3.30.1520.10">
    <property type="entry name" value="Phox-like domain"/>
    <property type="match status" value="1"/>
</dbReference>
<dbReference type="STRING" id="905079.L1J4R2"/>
<reference evidence="15 17" key="1">
    <citation type="journal article" date="2012" name="Nature">
        <title>Algal genomes reveal evolutionary mosaicism and the fate of nucleomorphs.</title>
        <authorList>
            <consortium name="DOE Joint Genome Institute"/>
            <person name="Curtis B.A."/>
            <person name="Tanifuji G."/>
            <person name="Burki F."/>
            <person name="Gruber A."/>
            <person name="Irimia M."/>
            <person name="Maruyama S."/>
            <person name="Arias M.C."/>
            <person name="Ball S.G."/>
            <person name="Gile G.H."/>
            <person name="Hirakawa Y."/>
            <person name="Hopkins J.F."/>
            <person name="Kuo A."/>
            <person name="Rensing S.A."/>
            <person name="Schmutz J."/>
            <person name="Symeonidi A."/>
            <person name="Elias M."/>
            <person name="Eveleigh R.J."/>
            <person name="Herman E.K."/>
            <person name="Klute M.J."/>
            <person name="Nakayama T."/>
            <person name="Obornik M."/>
            <person name="Reyes-Prieto A."/>
            <person name="Armbrust E.V."/>
            <person name="Aves S.J."/>
            <person name="Beiko R.G."/>
            <person name="Coutinho P."/>
            <person name="Dacks J.B."/>
            <person name="Durnford D.G."/>
            <person name="Fast N.M."/>
            <person name="Green B.R."/>
            <person name="Grisdale C.J."/>
            <person name="Hempel F."/>
            <person name="Henrissat B."/>
            <person name="Hoppner M.P."/>
            <person name="Ishida K."/>
            <person name="Kim E."/>
            <person name="Koreny L."/>
            <person name="Kroth P.G."/>
            <person name="Liu Y."/>
            <person name="Malik S.B."/>
            <person name="Maier U.G."/>
            <person name="McRose D."/>
            <person name="Mock T."/>
            <person name="Neilson J.A."/>
            <person name="Onodera N.T."/>
            <person name="Poole A.M."/>
            <person name="Pritham E.J."/>
            <person name="Richards T.A."/>
            <person name="Rocap G."/>
            <person name="Roy S.W."/>
            <person name="Sarai C."/>
            <person name="Schaack S."/>
            <person name="Shirato S."/>
            <person name="Slamovits C.H."/>
            <person name="Spencer D.F."/>
            <person name="Suzuki S."/>
            <person name="Worden A.Z."/>
            <person name="Zauner S."/>
            <person name="Barry K."/>
            <person name="Bell C."/>
            <person name="Bharti A.K."/>
            <person name="Crow J.A."/>
            <person name="Grimwood J."/>
            <person name="Kramer R."/>
            <person name="Lindquist E."/>
            <person name="Lucas S."/>
            <person name="Salamov A."/>
            <person name="McFadden G.I."/>
            <person name="Lane C.E."/>
            <person name="Keeling P.J."/>
            <person name="Gray M.W."/>
            <person name="Grigoriev I.V."/>
            <person name="Archibald J.M."/>
        </authorList>
    </citation>
    <scope>NUCLEOTIDE SEQUENCE</scope>
    <source>
        <strain evidence="15 17">CCMP2712</strain>
    </source>
</reference>
<dbReference type="SMART" id="SM00312">
    <property type="entry name" value="PX"/>
    <property type="match status" value="1"/>
</dbReference>
<evidence type="ECO:0000256" key="10">
    <source>
        <dbReference type="ARBA" id="ARBA00023289"/>
    </source>
</evidence>
<evidence type="ECO:0000256" key="1">
    <source>
        <dbReference type="ARBA" id="ARBA00004229"/>
    </source>
</evidence>
<dbReference type="SUPFAM" id="SSF64268">
    <property type="entry name" value="PX domain"/>
    <property type="match status" value="1"/>
</dbReference>
<dbReference type="GO" id="GO:0005525">
    <property type="term" value="F:GTP binding"/>
    <property type="evidence" value="ECO:0007669"/>
    <property type="project" value="UniProtKB-KW"/>
</dbReference>
<keyword evidence="3" id="KW-0479">Metal-binding</keyword>
<dbReference type="InterPro" id="IPR001683">
    <property type="entry name" value="PX_dom"/>
</dbReference>
<keyword evidence="5" id="KW-0378">Hydrolase</keyword>
<evidence type="ECO:0000256" key="13">
    <source>
        <dbReference type="ARBA" id="ARBA00049117"/>
    </source>
</evidence>
<dbReference type="AlphaFoldDB" id="L1J4R2"/>
<evidence type="ECO:0000313" key="16">
    <source>
        <dbReference type="EnsemblProtists" id="EKX43523"/>
    </source>
</evidence>
<keyword evidence="8" id="KW-0472">Membrane</keyword>
<dbReference type="FunFam" id="3.40.50.300:FF:000273">
    <property type="entry name" value="GTP-binding protein Rheb homolog"/>
    <property type="match status" value="1"/>
</dbReference>
<dbReference type="RefSeq" id="XP_005830503.1">
    <property type="nucleotide sequence ID" value="XM_005830446.1"/>
</dbReference>
<keyword evidence="6" id="KW-0460">Magnesium</keyword>
<evidence type="ECO:0000313" key="17">
    <source>
        <dbReference type="Proteomes" id="UP000011087"/>
    </source>
</evidence>
<keyword evidence="7" id="KW-0342">GTP-binding</keyword>
<dbReference type="InterPro" id="IPR001806">
    <property type="entry name" value="Small_GTPase"/>
</dbReference>
<dbReference type="OMA" id="AACNDDI"/>
<dbReference type="KEGG" id="gtt:GUITHDRAFT_175447"/>
<dbReference type="eggNOG" id="KOG2101">
    <property type="taxonomic scope" value="Eukaryota"/>
</dbReference>
<comment type="catalytic activity">
    <reaction evidence="13">
        <text>GTP + H2O = GDP + phosphate + H(+)</text>
        <dbReference type="Rhea" id="RHEA:19669"/>
        <dbReference type="ChEBI" id="CHEBI:15377"/>
        <dbReference type="ChEBI" id="CHEBI:15378"/>
        <dbReference type="ChEBI" id="CHEBI:37565"/>
        <dbReference type="ChEBI" id="CHEBI:43474"/>
        <dbReference type="ChEBI" id="CHEBI:58189"/>
    </reaction>
    <physiologicalReaction direction="left-to-right" evidence="13">
        <dbReference type="Rhea" id="RHEA:19670"/>
    </physiologicalReaction>
</comment>
<evidence type="ECO:0000256" key="3">
    <source>
        <dbReference type="ARBA" id="ARBA00022723"/>
    </source>
</evidence>
<dbReference type="SUPFAM" id="SSF52540">
    <property type="entry name" value="P-loop containing nucleoside triphosphate hydrolases"/>
    <property type="match status" value="1"/>
</dbReference>
<dbReference type="HOGENOM" id="CLU_881236_0_0_1"/>
<dbReference type="SMART" id="SM00174">
    <property type="entry name" value="RHO"/>
    <property type="match status" value="1"/>
</dbReference>
<evidence type="ECO:0000256" key="7">
    <source>
        <dbReference type="ARBA" id="ARBA00023134"/>
    </source>
</evidence>
<dbReference type="EnsemblProtists" id="EKX43523">
    <property type="protein sequence ID" value="EKX43523"/>
    <property type="gene ID" value="GUITHDRAFT_175447"/>
</dbReference>
<accession>L1J4R2</accession>
<dbReference type="PRINTS" id="PR00449">
    <property type="entry name" value="RASTRNSFRMNG"/>
</dbReference>
<reference evidence="16" key="3">
    <citation type="submission" date="2015-06" db="UniProtKB">
        <authorList>
            <consortium name="EnsemblProtists"/>
        </authorList>
    </citation>
    <scope>IDENTIFICATION</scope>
</reference>
<dbReference type="NCBIfam" id="TIGR00231">
    <property type="entry name" value="small_GTP"/>
    <property type="match status" value="1"/>
</dbReference>
<comment type="subcellular location">
    <subcellularLocation>
        <location evidence="12">Endomembrane system</location>
        <topology evidence="12">Lipid-anchor</topology>
        <orientation evidence="12">Cytoplasmic side</orientation>
    </subcellularLocation>
    <subcellularLocation>
        <location evidence="1">Plastid</location>
        <location evidence="1">Chloroplast</location>
    </subcellularLocation>
</comment>
<evidence type="ECO:0000256" key="8">
    <source>
        <dbReference type="ARBA" id="ARBA00023136"/>
    </source>
</evidence>
<dbReference type="PROSITE" id="PS51419">
    <property type="entry name" value="RAB"/>
    <property type="match status" value="1"/>
</dbReference>
<evidence type="ECO:0000256" key="4">
    <source>
        <dbReference type="ARBA" id="ARBA00022741"/>
    </source>
</evidence>
<dbReference type="GO" id="GO:0016020">
    <property type="term" value="C:membrane"/>
    <property type="evidence" value="ECO:0007669"/>
    <property type="project" value="InterPro"/>
</dbReference>
<keyword evidence="9" id="KW-0449">Lipoprotein</keyword>
<reference evidence="17" key="2">
    <citation type="submission" date="2012-11" db="EMBL/GenBank/DDBJ databases">
        <authorList>
            <person name="Kuo A."/>
            <person name="Curtis B.A."/>
            <person name="Tanifuji G."/>
            <person name="Burki F."/>
            <person name="Gruber A."/>
            <person name="Irimia M."/>
            <person name="Maruyama S."/>
            <person name="Arias M.C."/>
            <person name="Ball S.G."/>
            <person name="Gile G.H."/>
            <person name="Hirakawa Y."/>
            <person name="Hopkins J.F."/>
            <person name="Rensing S.A."/>
            <person name="Schmutz J."/>
            <person name="Symeonidi A."/>
            <person name="Elias M."/>
            <person name="Eveleigh R.J."/>
            <person name="Herman E.K."/>
            <person name="Klute M.J."/>
            <person name="Nakayama T."/>
            <person name="Obornik M."/>
            <person name="Reyes-Prieto A."/>
            <person name="Armbrust E.V."/>
            <person name="Aves S.J."/>
            <person name="Beiko R.G."/>
            <person name="Coutinho P."/>
            <person name="Dacks J.B."/>
            <person name="Durnford D.G."/>
            <person name="Fast N.M."/>
            <person name="Green B.R."/>
            <person name="Grisdale C."/>
            <person name="Hempe F."/>
            <person name="Henrissat B."/>
            <person name="Hoppner M.P."/>
            <person name="Ishida K.-I."/>
            <person name="Kim E."/>
            <person name="Koreny L."/>
            <person name="Kroth P.G."/>
            <person name="Liu Y."/>
            <person name="Malik S.-B."/>
            <person name="Maier U.G."/>
            <person name="McRose D."/>
            <person name="Mock T."/>
            <person name="Neilson J.A."/>
            <person name="Onodera N.T."/>
            <person name="Poole A.M."/>
            <person name="Pritham E.J."/>
            <person name="Richards T.A."/>
            <person name="Rocap G."/>
            <person name="Roy S.W."/>
            <person name="Sarai C."/>
            <person name="Schaack S."/>
            <person name="Shirato S."/>
            <person name="Slamovits C.H."/>
            <person name="Spencer D.F."/>
            <person name="Suzuki S."/>
            <person name="Worden A.Z."/>
            <person name="Zauner S."/>
            <person name="Barry K."/>
            <person name="Bell C."/>
            <person name="Bharti A.K."/>
            <person name="Crow J.A."/>
            <person name="Grimwood J."/>
            <person name="Kramer R."/>
            <person name="Lindquist E."/>
            <person name="Lucas S."/>
            <person name="Salamov A."/>
            <person name="McFadden G.I."/>
            <person name="Lane C.E."/>
            <person name="Keeling P.J."/>
            <person name="Gray M.W."/>
            <person name="Grigoriev I.V."/>
            <person name="Archibald J.M."/>
        </authorList>
    </citation>
    <scope>NUCLEOTIDE SEQUENCE</scope>
    <source>
        <strain evidence="17">CCMP2712</strain>
    </source>
</reference>
<keyword evidence="4" id="KW-0547">Nucleotide-binding</keyword>
<dbReference type="OrthoDB" id="5976022at2759"/>
<keyword evidence="17" id="KW-1185">Reference proteome</keyword>
<evidence type="ECO:0000256" key="6">
    <source>
        <dbReference type="ARBA" id="ARBA00022842"/>
    </source>
</evidence>
<protein>
    <recommendedName>
        <fullName evidence="14">PX domain-containing protein</fullName>
    </recommendedName>
</protein>
<dbReference type="SMART" id="SM00175">
    <property type="entry name" value="RAB"/>
    <property type="match status" value="1"/>
</dbReference>
<dbReference type="Proteomes" id="UP000011087">
    <property type="component" value="Unassembled WGS sequence"/>
</dbReference>
<dbReference type="Pfam" id="PF00787">
    <property type="entry name" value="PX"/>
    <property type="match status" value="1"/>
</dbReference>
<sequence>MERSTRVQSATITGTEVREEGGKKFTVYKVELRSEIGPWVVWRRYRQFHELDAKIKERNPSFPGRLPQKKMGGNMKPEFVEERKNFLQQYLKDLVADPNAAGSPEFRAFIDANRSCSGKLSDALGSGSGASSSTKQKLQRKIAVLGFMGVGKSAVTIQFTEGHFAEPYSPTIENTFQKVIRHKGIEYQTDILDTAGQDEYQIFHTRYAMGIHGYILMYSIVSRRSFDMVSTIRDKLLNAVGTENIPHVLVGNKSDLVHEREVATEEGQRLADEWGVPFIESSAKFNTNIEEIFRKLILQCEAGQEGSDGEKKCLIM</sequence>
<dbReference type="PANTHER" id="PTHR24070">
    <property type="entry name" value="RAS, DI-RAS, AND RHEB FAMILY MEMBERS OF SMALL GTPASE SUPERFAMILY"/>
    <property type="match status" value="1"/>
</dbReference>
<proteinExistence type="inferred from homology"/>
<dbReference type="PROSITE" id="PS51421">
    <property type="entry name" value="RAS"/>
    <property type="match status" value="1"/>
</dbReference>
<dbReference type="Pfam" id="PF00071">
    <property type="entry name" value="Ras"/>
    <property type="match status" value="1"/>
</dbReference>
<evidence type="ECO:0000259" key="14">
    <source>
        <dbReference type="PROSITE" id="PS50195"/>
    </source>
</evidence>
<dbReference type="InterPro" id="IPR036871">
    <property type="entry name" value="PX_dom_sf"/>
</dbReference>
<dbReference type="GO" id="GO:0046872">
    <property type="term" value="F:metal ion binding"/>
    <property type="evidence" value="ECO:0007669"/>
    <property type="project" value="UniProtKB-KW"/>
</dbReference>
<dbReference type="GO" id="GO:0035091">
    <property type="term" value="F:phosphatidylinositol binding"/>
    <property type="evidence" value="ECO:0007669"/>
    <property type="project" value="InterPro"/>
</dbReference>
<dbReference type="GO" id="GO:0007165">
    <property type="term" value="P:signal transduction"/>
    <property type="evidence" value="ECO:0007669"/>
    <property type="project" value="InterPro"/>
</dbReference>
<evidence type="ECO:0000256" key="12">
    <source>
        <dbReference type="ARBA" id="ARBA00046278"/>
    </source>
</evidence>
<feature type="domain" description="PX" evidence="14">
    <location>
        <begin position="6"/>
        <end position="117"/>
    </location>
</feature>
<dbReference type="PROSITE" id="PS51420">
    <property type="entry name" value="RHO"/>
    <property type="match status" value="1"/>
</dbReference>
<dbReference type="GeneID" id="17300067"/>
<dbReference type="CDD" id="cd06093">
    <property type="entry name" value="PX_domain"/>
    <property type="match status" value="1"/>
</dbReference>
<name>L1J4R2_GUITC</name>
<dbReference type="GO" id="GO:0009507">
    <property type="term" value="C:chloroplast"/>
    <property type="evidence" value="ECO:0007669"/>
    <property type="project" value="UniProtKB-SubCell"/>
</dbReference>
<evidence type="ECO:0000256" key="9">
    <source>
        <dbReference type="ARBA" id="ARBA00023288"/>
    </source>
</evidence>
<gene>
    <name evidence="15" type="ORF">GUITHDRAFT_175447</name>
</gene>
<comment type="similarity">
    <text evidence="11">Belongs to the small GTPase superfamily. Rheb family.</text>
</comment>
<dbReference type="EMBL" id="JH993010">
    <property type="protein sequence ID" value="EKX43523.1"/>
    <property type="molecule type" value="Genomic_DNA"/>
</dbReference>
<keyword evidence="2" id="KW-0488">Methylation</keyword>
<keyword evidence="10" id="KW-0636">Prenylation</keyword>
<dbReference type="InterPro" id="IPR020849">
    <property type="entry name" value="Small_GTPase_Ras-type"/>
</dbReference>
<dbReference type="GO" id="GO:0003924">
    <property type="term" value="F:GTPase activity"/>
    <property type="evidence" value="ECO:0007669"/>
    <property type="project" value="InterPro"/>
</dbReference>
<dbReference type="Gene3D" id="3.40.50.300">
    <property type="entry name" value="P-loop containing nucleotide triphosphate hydrolases"/>
    <property type="match status" value="1"/>
</dbReference>
<dbReference type="InterPro" id="IPR005225">
    <property type="entry name" value="Small_GTP-bd"/>
</dbReference>
<dbReference type="SMART" id="SM00173">
    <property type="entry name" value="RAS"/>
    <property type="match status" value="1"/>
</dbReference>
<dbReference type="PROSITE" id="PS50195">
    <property type="entry name" value="PX"/>
    <property type="match status" value="1"/>
</dbReference>